<comment type="caution">
    <text evidence="3">The sequence shown here is derived from an EMBL/GenBank/DDBJ whole genome shotgun (WGS) entry which is preliminary data.</text>
</comment>
<gene>
    <name evidence="3" type="primary">Sgs4_0</name>
    <name evidence="3" type="ORF">Bhyg_04968</name>
</gene>
<dbReference type="OrthoDB" id="543859at2759"/>
<dbReference type="PANTHER" id="PTHR20992:SF12">
    <property type="entry name" value="IP07646P"/>
    <property type="match status" value="1"/>
</dbReference>
<feature type="transmembrane region" description="Helical" evidence="2">
    <location>
        <begin position="376"/>
        <end position="397"/>
    </location>
</feature>
<dbReference type="Proteomes" id="UP001151699">
    <property type="component" value="Chromosome A"/>
</dbReference>
<keyword evidence="4" id="KW-1185">Reference proteome</keyword>
<feature type="compositionally biased region" description="Polar residues" evidence="1">
    <location>
        <begin position="340"/>
        <end position="352"/>
    </location>
</feature>
<feature type="compositionally biased region" description="Polar residues" evidence="1">
    <location>
        <begin position="705"/>
        <end position="734"/>
    </location>
</feature>
<feature type="compositionally biased region" description="Low complexity" evidence="1">
    <location>
        <begin position="269"/>
        <end position="339"/>
    </location>
</feature>
<organism evidence="3 4">
    <name type="scientific">Pseudolycoriella hygida</name>
    <dbReference type="NCBI Taxonomy" id="35572"/>
    <lineage>
        <taxon>Eukaryota</taxon>
        <taxon>Metazoa</taxon>
        <taxon>Ecdysozoa</taxon>
        <taxon>Arthropoda</taxon>
        <taxon>Hexapoda</taxon>
        <taxon>Insecta</taxon>
        <taxon>Pterygota</taxon>
        <taxon>Neoptera</taxon>
        <taxon>Endopterygota</taxon>
        <taxon>Diptera</taxon>
        <taxon>Nematocera</taxon>
        <taxon>Sciaroidea</taxon>
        <taxon>Sciaridae</taxon>
        <taxon>Pseudolycoriella</taxon>
    </lineage>
</organism>
<feature type="transmembrane region" description="Helical" evidence="2">
    <location>
        <begin position="449"/>
        <end position="478"/>
    </location>
</feature>
<evidence type="ECO:0000313" key="3">
    <source>
        <dbReference type="EMBL" id="KAJ6649729.1"/>
    </source>
</evidence>
<sequence length="769" mass="83969">MPGVVFLIVVPTANFEREIVNNAKYEKGDLFTVRKPNHLYGNNNVNNNLPENNAVLRLEVELRDKNTRHRHHHQGGVKRNGQQSHALRDDINNYIVPMEKVLEELLFKLEIEHVTWSSDKKGNYHHVIFPLASGDPCETTLHCLTELKIGLNYGSSVSVLPCSVTYDAIKDNTNDEAYSDDEEYSKWNNFVDSIKSKLTVKQVVDGVRAGGALSFDYLLLIVTADSLAALGLVENNAPNITAAMLVSPLMGPVMSITFAAMISDRELLAEPPASSEEPPASSDEPPASSDEPPASSDEPPASSDEPPASSDEPPASSDEPPASSDEPPASSDEPPASSDKWPSSSNEPPCQSDRNCVATHMFGMTLKTMLAFKTGFLSLFTGMLISLVFGFIFGLILGSTEMPWGFSDWPTEEMKGRGNARSLWMGILWALTSGTGVAVALLQGAVGPLIGVAISASLLPPVVNCGLYWSLACIWLLYDGVKVPHLKGESYTGNSSYAPLYTNYMPTEFFISGIVSGMLTVVNVICIFITAIIVLKIKEVAAPYTSSPDLRRFWETDIRTVRKTNQSTIRRKNAGTKTSPYPDLNDPKNKNLESALEMALKEAVDDETFRKVKRMSYSNNATEEITQRLGLSGNGGGTPTSGGINSLRNSRLGPDLTALDKLVTSILERHQQQQNLQSQSRLQRLRSLTRSRNNSLKRSSVEGGTMQSSSGAMPTIMESNAGNNRPSNSWSERSVQVPGVRQIINTLTNAPHAFSQNGNQDEERANMLD</sequence>
<feature type="region of interest" description="Disordered" evidence="1">
    <location>
        <begin position="625"/>
        <end position="651"/>
    </location>
</feature>
<feature type="region of interest" description="Disordered" evidence="1">
    <location>
        <begin position="269"/>
        <end position="352"/>
    </location>
</feature>
<dbReference type="EMBL" id="WJQU01000001">
    <property type="protein sequence ID" value="KAJ6649729.1"/>
    <property type="molecule type" value="Genomic_DNA"/>
</dbReference>
<keyword evidence="2" id="KW-0812">Transmembrane</keyword>
<dbReference type="InterPro" id="IPR005240">
    <property type="entry name" value="DUF389"/>
</dbReference>
<dbReference type="AlphaFoldDB" id="A0A9Q0NHK8"/>
<dbReference type="Pfam" id="PF04087">
    <property type="entry name" value="DUF389"/>
    <property type="match status" value="1"/>
</dbReference>
<feature type="compositionally biased region" description="Polar residues" evidence="1">
    <location>
        <begin position="748"/>
        <end position="759"/>
    </location>
</feature>
<name>A0A9Q0NHK8_9DIPT</name>
<feature type="transmembrane region" description="Helical" evidence="2">
    <location>
        <begin position="509"/>
        <end position="535"/>
    </location>
</feature>
<dbReference type="PANTHER" id="PTHR20992">
    <property type="entry name" value="AT15442P-RELATED"/>
    <property type="match status" value="1"/>
</dbReference>
<keyword evidence="2" id="KW-0472">Membrane</keyword>
<evidence type="ECO:0000256" key="2">
    <source>
        <dbReference type="SAM" id="Phobius"/>
    </source>
</evidence>
<keyword evidence="2" id="KW-1133">Transmembrane helix</keyword>
<proteinExistence type="predicted"/>
<reference evidence="3" key="1">
    <citation type="submission" date="2022-07" db="EMBL/GenBank/DDBJ databases">
        <authorList>
            <person name="Trinca V."/>
            <person name="Uliana J.V.C."/>
            <person name="Torres T.T."/>
            <person name="Ward R.J."/>
            <person name="Monesi N."/>
        </authorList>
    </citation>
    <scope>NUCLEOTIDE SEQUENCE</scope>
    <source>
        <strain evidence="3">HSMRA1968</strain>
        <tissue evidence="3">Whole embryos</tissue>
    </source>
</reference>
<feature type="region of interest" description="Disordered" evidence="1">
    <location>
        <begin position="748"/>
        <end position="769"/>
    </location>
</feature>
<feature type="compositionally biased region" description="Low complexity" evidence="1">
    <location>
        <begin position="672"/>
        <end position="682"/>
    </location>
</feature>
<evidence type="ECO:0000313" key="4">
    <source>
        <dbReference type="Proteomes" id="UP001151699"/>
    </source>
</evidence>
<evidence type="ECO:0000256" key="1">
    <source>
        <dbReference type="SAM" id="MobiDB-lite"/>
    </source>
</evidence>
<accession>A0A9Q0NHK8</accession>
<feature type="region of interest" description="Disordered" evidence="1">
    <location>
        <begin position="671"/>
        <end position="735"/>
    </location>
</feature>
<protein>
    <submittedName>
        <fullName evidence="3">Salivary glue protein Sgs-4</fullName>
    </submittedName>
</protein>
<feature type="transmembrane region" description="Helical" evidence="2">
    <location>
        <begin position="423"/>
        <end position="442"/>
    </location>
</feature>